<dbReference type="AlphaFoldDB" id="A0A5B9DGY7"/>
<dbReference type="EMBL" id="CP042905">
    <property type="protein sequence ID" value="QEE17927.2"/>
    <property type="molecule type" value="Genomic_DNA"/>
</dbReference>
<dbReference type="SUPFAM" id="SSF48239">
    <property type="entry name" value="Terpenoid cyclases/Protein prenyltransferases"/>
    <property type="match status" value="1"/>
</dbReference>
<dbReference type="InterPro" id="IPR008930">
    <property type="entry name" value="Terpenoid_cyclase/PrenylTrfase"/>
</dbReference>
<dbReference type="KEGG" id="psyt:DSAG12_03765"/>
<reference evidence="1 2" key="1">
    <citation type="journal article" date="2020" name="Nature">
        <title>Isolation of an archaeon at the prokaryote-eukaryote interface.</title>
        <authorList>
            <person name="Imachi H."/>
            <person name="Nobu M.K."/>
            <person name="Nakahara N."/>
            <person name="Morono Y."/>
            <person name="Ogawara M."/>
            <person name="Takaki Y."/>
            <person name="Takano Y."/>
            <person name="Uematsu K."/>
            <person name="Ikuta T."/>
            <person name="Ito M."/>
            <person name="Matsui Y."/>
            <person name="Miyazaki M."/>
            <person name="Murata K."/>
            <person name="Saito Y."/>
            <person name="Sakai S."/>
            <person name="Song C."/>
            <person name="Tasumi E."/>
            <person name="Yamanaka Y."/>
            <person name="Yamaguchi T."/>
            <person name="Kamagata Y."/>
            <person name="Tamaki H."/>
            <person name="Takai K."/>
        </authorList>
    </citation>
    <scope>NUCLEOTIDE SEQUENCE [LARGE SCALE GENOMIC DNA]</scope>
    <source>
        <strain evidence="1 2">MK-D1</strain>
    </source>
</reference>
<gene>
    <name evidence="1" type="ORF">DSAG12_03765</name>
</gene>
<protein>
    <recommendedName>
        <fullName evidence="3">Prenyltransferase and squalene oxidase repeat protein</fullName>
    </recommendedName>
</protein>
<reference evidence="1 2" key="2">
    <citation type="journal article" date="2024" name="Int. J. Syst. Evol. Microbiol.">
        <title>Promethearchaeum syntrophicum gen. nov., sp. nov., an anaerobic, obligately syntrophic archaeon, the first isolate of the lineage 'Asgard' archaea, and proposal of the new archaeal phylum Promethearchaeota phyl. nov. and kingdom Promethearchaeati regn. nov.</title>
        <authorList>
            <person name="Imachi H."/>
            <person name="Nobu M.K."/>
            <person name="Kato S."/>
            <person name="Takaki Y."/>
            <person name="Miyazaki M."/>
            <person name="Miyata M."/>
            <person name="Ogawara M."/>
            <person name="Saito Y."/>
            <person name="Sakai S."/>
            <person name="Tahara Y.O."/>
            <person name="Takano Y."/>
            <person name="Tasumi E."/>
            <person name="Uematsu K."/>
            <person name="Yoshimura T."/>
            <person name="Itoh T."/>
            <person name="Ohkuma M."/>
            <person name="Takai K."/>
        </authorList>
    </citation>
    <scope>NUCLEOTIDE SEQUENCE [LARGE SCALE GENOMIC DNA]</scope>
    <source>
        <strain evidence="1 2">MK-D1</strain>
    </source>
</reference>
<evidence type="ECO:0008006" key="3">
    <source>
        <dbReference type="Google" id="ProtNLM"/>
    </source>
</evidence>
<accession>A0A5B9DGY7</accession>
<evidence type="ECO:0000313" key="1">
    <source>
        <dbReference type="EMBL" id="QEE17927.2"/>
    </source>
</evidence>
<organism evidence="1 2">
    <name type="scientific">Promethearchaeum syntrophicum</name>
    <dbReference type="NCBI Taxonomy" id="2594042"/>
    <lineage>
        <taxon>Archaea</taxon>
        <taxon>Promethearchaeati</taxon>
        <taxon>Promethearchaeota</taxon>
        <taxon>Promethearchaeia</taxon>
        <taxon>Promethearchaeales</taxon>
        <taxon>Promethearchaeaceae</taxon>
        <taxon>Promethearchaeum</taxon>
    </lineage>
</organism>
<name>A0A5B9DGY7_9ARCH</name>
<sequence length="326" mass="37645">MSKTNIINTLIGSKELAIRLKTYLKLLEHDYGSNEVKKLTKNIKTKSRVYKSLFSHLPKKGEIPAKGVYHKWYGVHWILYVLADLGYPPGDLSLIPSRNFELDWLFSDQHWLKKPTIDGRKRFCASMEGNALYSLLYLKLDDGRCSQLADRLIKYQWDDGGWNCDKKPKAINSSYNESLFPLRSLNLYSSIIDKPEVKIAINRAAEVFLKRDLYKNMHTGEIINPKWIKLSYPPYWHYEILSILKVLAEANRIKDKRCNDALDLLEKKRLDDGGFPAEARYYLGSAKSNISPVDWGGVNKRKSNPWVTLDALYVLKKAGRIDLTQN</sequence>
<evidence type="ECO:0000313" key="2">
    <source>
        <dbReference type="Proteomes" id="UP000321408"/>
    </source>
</evidence>
<proteinExistence type="predicted"/>
<keyword evidence="2" id="KW-1185">Reference proteome</keyword>
<dbReference type="Proteomes" id="UP000321408">
    <property type="component" value="Chromosome"/>
</dbReference>